<keyword evidence="2" id="KW-0812">Transmembrane</keyword>
<protein>
    <submittedName>
        <fullName evidence="3">Uncharacterized protein</fullName>
    </submittedName>
</protein>
<sequence>MNRPRRRRAIVPDSNAASYDLSDPAGEAPRPPRPPRLGAWLGMSGAILAIVAMCLPWTPGDSEIGWNIPMVLLFSPLFFVSAPLLAAAIAIGVVCGRVTRNDPYLVVSAKSTELANTFAILGVAVLGLRSIGLVVNLVRGGVEGTSIGAYVFLIASSLAIVGVFGAIYKRY</sequence>
<feature type="transmembrane region" description="Helical" evidence="2">
    <location>
        <begin position="147"/>
        <end position="168"/>
    </location>
</feature>
<dbReference type="EMBL" id="PVUE01000017">
    <property type="protein sequence ID" value="PRZ40418.1"/>
    <property type="molecule type" value="Genomic_DNA"/>
</dbReference>
<evidence type="ECO:0000256" key="1">
    <source>
        <dbReference type="SAM" id="MobiDB-lite"/>
    </source>
</evidence>
<evidence type="ECO:0000256" key="2">
    <source>
        <dbReference type="SAM" id="Phobius"/>
    </source>
</evidence>
<feature type="transmembrane region" description="Helical" evidence="2">
    <location>
        <begin position="114"/>
        <end position="135"/>
    </location>
</feature>
<dbReference type="Proteomes" id="UP000237752">
    <property type="component" value="Unassembled WGS sequence"/>
</dbReference>
<evidence type="ECO:0000313" key="3">
    <source>
        <dbReference type="EMBL" id="PRZ40418.1"/>
    </source>
</evidence>
<organism evidence="3 4">
    <name type="scientific">Antricoccus suffuscus</name>
    <dbReference type="NCBI Taxonomy" id="1629062"/>
    <lineage>
        <taxon>Bacteria</taxon>
        <taxon>Bacillati</taxon>
        <taxon>Actinomycetota</taxon>
        <taxon>Actinomycetes</taxon>
        <taxon>Geodermatophilales</taxon>
        <taxon>Antricoccaceae</taxon>
        <taxon>Antricoccus</taxon>
    </lineage>
</organism>
<keyword evidence="2" id="KW-0472">Membrane</keyword>
<feature type="transmembrane region" description="Helical" evidence="2">
    <location>
        <begin position="70"/>
        <end position="94"/>
    </location>
</feature>
<feature type="region of interest" description="Disordered" evidence="1">
    <location>
        <begin position="1"/>
        <end position="33"/>
    </location>
</feature>
<reference evidence="3 4" key="1">
    <citation type="submission" date="2018-03" db="EMBL/GenBank/DDBJ databases">
        <title>Genomic Encyclopedia of Archaeal and Bacterial Type Strains, Phase II (KMG-II): from individual species to whole genera.</title>
        <authorList>
            <person name="Goeker M."/>
        </authorList>
    </citation>
    <scope>NUCLEOTIDE SEQUENCE [LARGE SCALE GENOMIC DNA]</scope>
    <source>
        <strain evidence="3 4">DSM 100065</strain>
    </source>
</reference>
<keyword evidence="4" id="KW-1185">Reference proteome</keyword>
<comment type="caution">
    <text evidence="3">The sequence shown here is derived from an EMBL/GenBank/DDBJ whole genome shotgun (WGS) entry which is preliminary data.</text>
</comment>
<name>A0A2T0ZWF7_9ACTN</name>
<gene>
    <name evidence="3" type="ORF">CLV47_11755</name>
</gene>
<feature type="transmembrane region" description="Helical" evidence="2">
    <location>
        <begin position="37"/>
        <end position="58"/>
    </location>
</feature>
<keyword evidence="2" id="KW-1133">Transmembrane helix</keyword>
<evidence type="ECO:0000313" key="4">
    <source>
        <dbReference type="Proteomes" id="UP000237752"/>
    </source>
</evidence>
<proteinExistence type="predicted"/>
<dbReference type="RefSeq" id="WP_146135416.1">
    <property type="nucleotide sequence ID" value="NZ_PVUE01000017.1"/>
</dbReference>
<dbReference type="AlphaFoldDB" id="A0A2T0ZWF7"/>
<accession>A0A2T0ZWF7</accession>